<proteinExistence type="predicted"/>
<name>A0A3E2GXQ8_SCYLI</name>
<dbReference type="Proteomes" id="UP000258309">
    <property type="component" value="Unassembled WGS sequence"/>
</dbReference>
<dbReference type="AlphaFoldDB" id="A0A3E2GXQ8"/>
<keyword evidence="2" id="KW-1185">Reference proteome</keyword>
<protein>
    <submittedName>
        <fullName evidence="1">Uncharacterized protein</fullName>
    </submittedName>
</protein>
<evidence type="ECO:0000313" key="1">
    <source>
        <dbReference type="EMBL" id="RFU25945.1"/>
    </source>
</evidence>
<gene>
    <name evidence="1" type="ORF">B7463_g10394</name>
</gene>
<reference evidence="1 2" key="1">
    <citation type="submission" date="2018-05" db="EMBL/GenBank/DDBJ databases">
        <title>Draft genome sequence of Scytalidium lignicola DSM 105466, a ubiquitous saprotrophic fungus.</title>
        <authorList>
            <person name="Buettner E."/>
            <person name="Gebauer A.M."/>
            <person name="Hofrichter M."/>
            <person name="Liers C."/>
            <person name="Kellner H."/>
        </authorList>
    </citation>
    <scope>NUCLEOTIDE SEQUENCE [LARGE SCALE GENOMIC DNA]</scope>
    <source>
        <strain evidence="1 2">DSM 105466</strain>
    </source>
</reference>
<feature type="non-terminal residue" evidence="1">
    <location>
        <position position="94"/>
    </location>
</feature>
<sequence>MDSFVRVRQSFQIGVQELGLHQTAFKVGPEANRLYHALKASKLPIGDKVRDYFGNLTQQASFLIDPFLSEGYEEYIARIIEMAHMDDAASEREP</sequence>
<organism evidence="1 2">
    <name type="scientific">Scytalidium lignicola</name>
    <name type="common">Hyphomycete</name>
    <dbReference type="NCBI Taxonomy" id="5539"/>
    <lineage>
        <taxon>Eukaryota</taxon>
        <taxon>Fungi</taxon>
        <taxon>Dikarya</taxon>
        <taxon>Ascomycota</taxon>
        <taxon>Pezizomycotina</taxon>
        <taxon>Leotiomycetes</taxon>
        <taxon>Leotiomycetes incertae sedis</taxon>
        <taxon>Scytalidium</taxon>
    </lineage>
</organism>
<feature type="non-terminal residue" evidence="1">
    <location>
        <position position="1"/>
    </location>
</feature>
<dbReference type="STRING" id="5539.A0A3E2GXQ8"/>
<accession>A0A3E2GXQ8</accession>
<dbReference type="EMBL" id="NCSJ02000294">
    <property type="protein sequence ID" value="RFU25945.1"/>
    <property type="molecule type" value="Genomic_DNA"/>
</dbReference>
<evidence type="ECO:0000313" key="2">
    <source>
        <dbReference type="Proteomes" id="UP000258309"/>
    </source>
</evidence>
<comment type="caution">
    <text evidence="1">The sequence shown here is derived from an EMBL/GenBank/DDBJ whole genome shotgun (WGS) entry which is preliminary data.</text>
</comment>